<name>A0A9X8UJV2_9FIRM</name>
<dbReference type="AlphaFoldDB" id="A0A9X8UJV2"/>
<keyword evidence="3" id="KW-1185">Reference proteome</keyword>
<dbReference type="SUPFAM" id="SSF82171">
    <property type="entry name" value="DPP6 N-terminal domain-like"/>
    <property type="match status" value="1"/>
</dbReference>
<dbReference type="RefSeq" id="WP_132084196.1">
    <property type="nucleotide sequence ID" value="NZ_SLUK01000003.1"/>
</dbReference>
<comment type="caution">
    <text evidence="2">The sequence shown here is derived from an EMBL/GenBank/DDBJ whole genome shotgun (WGS) entry which is preliminary data.</text>
</comment>
<dbReference type="Gene3D" id="3.40.190.10">
    <property type="entry name" value="Periplasmic binding protein-like II"/>
    <property type="match status" value="2"/>
</dbReference>
<organism evidence="2 3">
    <name type="scientific">Harryflintia acetispora</name>
    <dbReference type="NCBI Taxonomy" id="1849041"/>
    <lineage>
        <taxon>Bacteria</taxon>
        <taxon>Bacillati</taxon>
        <taxon>Bacillota</taxon>
        <taxon>Clostridia</taxon>
        <taxon>Eubacteriales</taxon>
        <taxon>Oscillospiraceae</taxon>
        <taxon>Harryflintia</taxon>
    </lineage>
</organism>
<dbReference type="SUPFAM" id="SSF53850">
    <property type="entry name" value="Periplasmic binding protein-like II"/>
    <property type="match status" value="1"/>
</dbReference>
<keyword evidence="1" id="KW-0732">Signal</keyword>
<accession>A0A9X8UJV2</accession>
<dbReference type="Proteomes" id="UP000294682">
    <property type="component" value="Unassembled WGS sequence"/>
</dbReference>
<evidence type="ECO:0000256" key="1">
    <source>
        <dbReference type="SAM" id="SignalP"/>
    </source>
</evidence>
<dbReference type="EMBL" id="SLUK01000003">
    <property type="protein sequence ID" value="TCL44072.1"/>
    <property type="molecule type" value="Genomic_DNA"/>
</dbReference>
<gene>
    <name evidence="2" type="ORF">EDD78_103109</name>
</gene>
<feature type="signal peptide" evidence="1">
    <location>
        <begin position="1"/>
        <end position="27"/>
    </location>
</feature>
<dbReference type="PROSITE" id="PS51257">
    <property type="entry name" value="PROKAR_LIPOPROTEIN"/>
    <property type="match status" value="1"/>
</dbReference>
<evidence type="ECO:0000313" key="2">
    <source>
        <dbReference type="EMBL" id="TCL44072.1"/>
    </source>
</evidence>
<sequence length="766" mass="83527">MKNKTSTKLLAALLGLSLLLGGCGEKAKPAPNETEGGETPTAMGRYIEEELPLPHNEAWISHTMQLLPDDRIQCIGEGEDGVLRSYVLSGESWQEQDVGALSTAYQQSGEEDKYVSALSGTPDEGYLMIVHMYSDEMDENGEPLDRYVTLQVAPDGTVTEIPIDYRRKWEGVYDPTNPNMPIYPSAIRRGEDGDIYVGAAYKGIFRYSPQGELKTVFPGDGGAFVLSGGELGQFNSEDGELVLFDTESGEEKSRIATDGLFSSVSGSGGLLLRDGQGDIYRADRDGIYRLGKDTTLWEQMVLGEMCSLGLPSLSVSGFVRLSDGSFVVRLWSADSTERYVRYVYSADTPSRPDTRLSVYSLEDNSNARQAAIQLQLKNPQVYVEFRTLLEADSSMTTSDAIRALNTELLAGKGPDVLILDGLPIDSYIEKGVLLDLEELLGERIKNGEFLENVVGTYRRDGKLFAVPTRLGFPAVWGEPETVSHAGSLSALADYAEQNPDKRMLDHLSPEALLRDFYLTCAPAWLTESGQLDEERFAQFLTDIKRLSDTATGEDREVRMNYAGGGVQTLSSSPFGMVAGEFELMVDLMQSNHNVMLNAGVVQHRLGGELPQGGALREIFAPMPGQGGGTVFQPLSIVGINAASGQLEAAKEYVGALLSQECQEPDSYYGYPVNRAALRAWTKNVLSSVQSFSTSNGSYPEVVIYWPEERVLSMVADALEQANTPSSYNDTLMQMVVEETAGFFEGSMSAGEAAKALSARTQAYLAE</sequence>
<feature type="chain" id="PRO_5040988653" evidence="1">
    <location>
        <begin position="28"/>
        <end position="766"/>
    </location>
</feature>
<proteinExistence type="predicted"/>
<reference evidence="2 3" key="1">
    <citation type="submission" date="2019-03" db="EMBL/GenBank/DDBJ databases">
        <title>Genomic Encyclopedia of Type Strains, Phase IV (KMG-IV): sequencing the most valuable type-strain genomes for metagenomic binning, comparative biology and taxonomic classification.</title>
        <authorList>
            <person name="Goeker M."/>
        </authorList>
    </citation>
    <scope>NUCLEOTIDE SEQUENCE [LARGE SCALE GENOMIC DNA]</scope>
    <source>
        <strain evidence="2 3">DSM 100433</strain>
    </source>
</reference>
<protein>
    <submittedName>
        <fullName evidence="2">ABC-type glycerol-3-phosphate transport system substrate-binding protein</fullName>
    </submittedName>
</protein>
<evidence type="ECO:0000313" key="3">
    <source>
        <dbReference type="Proteomes" id="UP000294682"/>
    </source>
</evidence>